<accession>A0ABS5QMH3</accession>
<reference evidence="1 2" key="1">
    <citation type="journal article" date="2021" name="Nat. Commun.">
        <title>Reductive evolution and unique predatory mode in the CPR bacterium Vampirococcus lugosii.</title>
        <authorList>
            <person name="Moreira D."/>
            <person name="Zivanovic Y."/>
            <person name="Lopez-Archilla A.I."/>
            <person name="Iniesto M."/>
            <person name="Lopez-Garcia P."/>
        </authorList>
    </citation>
    <scope>NUCLEOTIDE SEQUENCE [LARGE SCALE GENOMIC DNA]</scope>
    <source>
        <strain evidence="1">Chiprana</strain>
    </source>
</reference>
<comment type="caution">
    <text evidence="1">The sequence shown here is derived from an EMBL/GenBank/DDBJ whole genome shotgun (WGS) entry which is preliminary data.</text>
</comment>
<gene>
    <name evidence="1" type="ORF">VAMP_145n120</name>
</gene>
<sequence length="39" mass="4566">MRLGRGNVELYILFLFNSFLVQKIDKKTGLFGLNCLQLY</sequence>
<evidence type="ECO:0000313" key="2">
    <source>
        <dbReference type="Proteomes" id="UP000680365"/>
    </source>
</evidence>
<evidence type="ECO:0000313" key="1">
    <source>
        <dbReference type="EMBL" id="MBS8122169.1"/>
    </source>
</evidence>
<dbReference type="EMBL" id="JAEDAM010000049">
    <property type="protein sequence ID" value="MBS8122169.1"/>
    <property type="molecule type" value="Genomic_DNA"/>
</dbReference>
<name>A0ABS5QMH3_9BACT</name>
<protein>
    <submittedName>
        <fullName evidence="1">Uncharacterized protein</fullName>
    </submittedName>
</protein>
<organism evidence="1 2">
    <name type="scientific">Candidatus Vampirococcus lugosii</name>
    <dbReference type="NCBI Taxonomy" id="2789015"/>
    <lineage>
        <taxon>Bacteria</taxon>
        <taxon>Candidatus Absconditibacteriota</taxon>
        <taxon>Vampirococcus</taxon>
    </lineage>
</organism>
<dbReference type="Proteomes" id="UP000680365">
    <property type="component" value="Unassembled WGS sequence"/>
</dbReference>
<keyword evidence="2" id="KW-1185">Reference proteome</keyword>
<proteinExistence type="predicted"/>